<keyword evidence="2" id="KW-1185">Reference proteome</keyword>
<organism evidence="1 2">
    <name type="scientific">Auriscalpium vulgare</name>
    <dbReference type="NCBI Taxonomy" id="40419"/>
    <lineage>
        <taxon>Eukaryota</taxon>
        <taxon>Fungi</taxon>
        <taxon>Dikarya</taxon>
        <taxon>Basidiomycota</taxon>
        <taxon>Agaricomycotina</taxon>
        <taxon>Agaricomycetes</taxon>
        <taxon>Russulales</taxon>
        <taxon>Auriscalpiaceae</taxon>
        <taxon>Auriscalpium</taxon>
    </lineage>
</organism>
<gene>
    <name evidence="1" type="ORF">FA95DRAFT_121463</name>
</gene>
<protein>
    <submittedName>
        <fullName evidence="1">Uncharacterized protein</fullName>
    </submittedName>
</protein>
<dbReference type="EMBL" id="MU275950">
    <property type="protein sequence ID" value="KAI0045485.1"/>
    <property type="molecule type" value="Genomic_DNA"/>
</dbReference>
<evidence type="ECO:0000313" key="2">
    <source>
        <dbReference type="Proteomes" id="UP000814033"/>
    </source>
</evidence>
<reference evidence="1" key="1">
    <citation type="submission" date="2021-02" db="EMBL/GenBank/DDBJ databases">
        <authorList>
            <consortium name="DOE Joint Genome Institute"/>
            <person name="Ahrendt S."/>
            <person name="Looney B.P."/>
            <person name="Miyauchi S."/>
            <person name="Morin E."/>
            <person name="Drula E."/>
            <person name="Courty P.E."/>
            <person name="Chicoki N."/>
            <person name="Fauchery L."/>
            <person name="Kohler A."/>
            <person name="Kuo A."/>
            <person name="Labutti K."/>
            <person name="Pangilinan J."/>
            <person name="Lipzen A."/>
            <person name="Riley R."/>
            <person name="Andreopoulos W."/>
            <person name="He G."/>
            <person name="Johnson J."/>
            <person name="Barry K.W."/>
            <person name="Grigoriev I.V."/>
            <person name="Nagy L."/>
            <person name="Hibbett D."/>
            <person name="Henrissat B."/>
            <person name="Matheny P.B."/>
            <person name="Labbe J."/>
            <person name="Martin F."/>
        </authorList>
    </citation>
    <scope>NUCLEOTIDE SEQUENCE</scope>
    <source>
        <strain evidence="1">FP105234-sp</strain>
    </source>
</reference>
<reference evidence="1" key="2">
    <citation type="journal article" date="2022" name="New Phytol.">
        <title>Evolutionary transition to the ectomycorrhizal habit in the genomes of a hyperdiverse lineage of mushroom-forming fungi.</title>
        <authorList>
            <person name="Looney B."/>
            <person name="Miyauchi S."/>
            <person name="Morin E."/>
            <person name="Drula E."/>
            <person name="Courty P.E."/>
            <person name="Kohler A."/>
            <person name="Kuo A."/>
            <person name="LaButti K."/>
            <person name="Pangilinan J."/>
            <person name="Lipzen A."/>
            <person name="Riley R."/>
            <person name="Andreopoulos W."/>
            <person name="He G."/>
            <person name="Johnson J."/>
            <person name="Nolan M."/>
            <person name="Tritt A."/>
            <person name="Barry K.W."/>
            <person name="Grigoriev I.V."/>
            <person name="Nagy L.G."/>
            <person name="Hibbett D."/>
            <person name="Henrissat B."/>
            <person name="Matheny P.B."/>
            <person name="Labbe J."/>
            <person name="Martin F.M."/>
        </authorList>
    </citation>
    <scope>NUCLEOTIDE SEQUENCE</scope>
    <source>
        <strain evidence="1">FP105234-sp</strain>
    </source>
</reference>
<dbReference type="Proteomes" id="UP000814033">
    <property type="component" value="Unassembled WGS sequence"/>
</dbReference>
<evidence type="ECO:0000313" key="1">
    <source>
        <dbReference type="EMBL" id="KAI0045485.1"/>
    </source>
</evidence>
<sequence>MKSKYPSIHQQCDIHLLKRSEHRPAAAPGPQLVPSVCGGPQNASATDVNASAAYRITICARLRRWGPASSRVCAPDVRRGRLHGGASGARRTRALFSGVGVASQPGRGDSWRVRNGMSALCPQAQPLCRSRNATWAG</sequence>
<proteinExistence type="predicted"/>
<name>A0ACB8RN60_9AGAM</name>
<comment type="caution">
    <text evidence="1">The sequence shown here is derived from an EMBL/GenBank/DDBJ whole genome shotgun (WGS) entry which is preliminary data.</text>
</comment>
<accession>A0ACB8RN60</accession>